<proteinExistence type="predicted"/>
<dbReference type="Proteomes" id="UP000695022">
    <property type="component" value="Unplaced"/>
</dbReference>
<dbReference type="PANTHER" id="PTHR34348:SF1">
    <property type="entry name" value="SURFEIT LOCUS PROTEIN 2"/>
    <property type="match status" value="1"/>
</dbReference>
<dbReference type="GeneID" id="106818456"/>
<name>A0ABM1F2H8_PRICU</name>
<dbReference type="PANTHER" id="PTHR34348">
    <property type="entry name" value="SURFEIT LOCUS PROTEIN 2"/>
    <property type="match status" value="1"/>
</dbReference>
<feature type="region of interest" description="Disordered" evidence="1">
    <location>
        <begin position="139"/>
        <end position="235"/>
    </location>
</feature>
<evidence type="ECO:0000256" key="1">
    <source>
        <dbReference type="SAM" id="MobiDB-lite"/>
    </source>
</evidence>
<reference evidence="3" key="1">
    <citation type="submission" date="2025-08" db="UniProtKB">
        <authorList>
            <consortium name="RefSeq"/>
        </authorList>
    </citation>
    <scope>IDENTIFICATION</scope>
</reference>
<evidence type="ECO:0000313" key="2">
    <source>
        <dbReference type="Proteomes" id="UP000695022"/>
    </source>
</evidence>
<keyword evidence="2" id="KW-1185">Reference proteome</keyword>
<dbReference type="InterPro" id="IPR008833">
    <property type="entry name" value="Surf2"/>
</dbReference>
<evidence type="ECO:0000313" key="3">
    <source>
        <dbReference type="RefSeq" id="XP_014678649.1"/>
    </source>
</evidence>
<accession>A0ABM1F2H8</accession>
<organism evidence="2 3">
    <name type="scientific">Priapulus caudatus</name>
    <name type="common">Priapulid worm</name>
    <dbReference type="NCBI Taxonomy" id="37621"/>
    <lineage>
        <taxon>Eukaryota</taxon>
        <taxon>Metazoa</taxon>
        <taxon>Ecdysozoa</taxon>
        <taxon>Scalidophora</taxon>
        <taxon>Priapulida</taxon>
        <taxon>Priapulimorpha</taxon>
        <taxon>Priapulimorphida</taxon>
        <taxon>Priapulidae</taxon>
        <taxon>Priapulus</taxon>
    </lineage>
</organism>
<feature type="compositionally biased region" description="Acidic residues" evidence="1">
    <location>
        <begin position="159"/>
        <end position="171"/>
    </location>
</feature>
<dbReference type="Pfam" id="PF05477">
    <property type="entry name" value="SURF2"/>
    <property type="match status" value="1"/>
</dbReference>
<gene>
    <name evidence="3" type="primary">LOC106818456</name>
</gene>
<feature type="compositionally biased region" description="Basic and acidic residues" evidence="1">
    <location>
        <begin position="144"/>
        <end position="158"/>
    </location>
</feature>
<dbReference type="RefSeq" id="XP_014678649.1">
    <property type="nucleotide sequence ID" value="XM_014823163.1"/>
</dbReference>
<sequence>MAAPCHPDVDNNDSLLIKELLKSHQFLTVINSDNLMKVKCNLTNHELPYRLDAIEKHVQGKKYQKLSEIQGFDYDKYVPHLVPSTKRKREHQLFCTLTWRHITRSPTDVLRHVNGRRYKTALQRYEHCQREIIPFKARRGRNAAKRDSEPRGHNRQETTDFDEESICEESNDSMSDLYPADMFEDDEDNAAEPITVEPKKQKATATSLKKRHAETKTKGQAKREQQQHRKKKRTT</sequence>
<protein>
    <submittedName>
        <fullName evidence="3">Surfeit locus protein 2-like</fullName>
    </submittedName>
</protein>
<feature type="compositionally biased region" description="Basic and acidic residues" evidence="1">
    <location>
        <begin position="214"/>
        <end position="227"/>
    </location>
</feature>